<name>A0A1B9IZM4_9TREE</name>
<dbReference type="OrthoDB" id="430315at2759"/>
<reference evidence="4" key="2">
    <citation type="submission" date="2013-12" db="EMBL/GenBank/DDBJ databases">
        <title>Evolution of pathogenesis and genome organization in the Tremellales.</title>
        <authorList>
            <person name="Cuomo C."/>
            <person name="Litvintseva A."/>
            <person name="Heitman J."/>
            <person name="Chen Y."/>
            <person name="Sun S."/>
            <person name="Springer D."/>
            <person name="Dromer F."/>
            <person name="Young S."/>
            <person name="Zeng Q."/>
            <person name="Chapman S."/>
            <person name="Gujja S."/>
            <person name="Saif S."/>
            <person name="Birren B."/>
        </authorList>
    </citation>
    <scope>NUCLEOTIDE SEQUENCE [LARGE SCALE GENOMIC DNA]</scope>
    <source>
        <strain evidence="4">CBS 10435</strain>
    </source>
</reference>
<accession>A0A1B9IZM4</accession>
<keyword evidence="2" id="KW-0732">Signal</keyword>
<evidence type="ECO:0000256" key="1">
    <source>
        <dbReference type="SAM" id="MobiDB-lite"/>
    </source>
</evidence>
<feature type="compositionally biased region" description="Low complexity" evidence="1">
    <location>
        <begin position="389"/>
        <end position="438"/>
    </location>
</feature>
<proteinExistence type="predicted"/>
<dbReference type="InterPro" id="IPR001938">
    <property type="entry name" value="Thaumatin"/>
</dbReference>
<dbReference type="InterPro" id="IPR037176">
    <property type="entry name" value="Osmotin/thaumatin-like_sf"/>
</dbReference>
<feature type="chain" id="PRO_5008629114" description="Thaumatin family protein" evidence="2">
    <location>
        <begin position="22"/>
        <end position="578"/>
    </location>
</feature>
<sequence length="578" mass="59818">MKTLPQYILTLIGLTSILTLAKTYQSAITREITVKNSCKTTIWPGLYTGNDTTIPNQITGWQLQPKQSTSFQVPGNWTAGRIWARTGCTIDERGLFVCLTGSCGNGTATDAVCLTTNDPPATLAEFTVSFDKEDNYDISLVDGYNVPLNIYPSDQNCLSPVCEGNVNKYCPPLLRTGLDKNGVNLGCMAPCNAGFGDELYGNRACCTGAYGNDSMLCESCGMDYYDMFKDNCEFSYAYAYDEKSDTALHTCPATSLAGYTIEFCPNDSDFIGEIEPDPKYLSSTASCSNIATSWTTTFPIRPSPTQILTSGTLDVVATVATGVDGAAAIQVNISSSTGTASRTASSAATSNGQMVSIPTGTGGVTPGLSVVQHMVSSPGDSVDGVNANEVASTTSSGSGVGPSSASGESTGEENSASAQSTTSASSITSFSMTSTMQTEGSSPSDSIASDTTSSLESSSNIPDINAIETSSSTASPQSTLTRSHLVTITTTLPGGSSTLLSYAPTQGPGGHTSAFTVIDGNTLYQVMNGGAGGAGGAGSKTCRAPHATATATGPVGQWLRAVPKGHTDQKKRRAFLSH</sequence>
<dbReference type="PANTHER" id="PTHR31013">
    <property type="entry name" value="THAUMATIN FAMILY PROTEIN-RELATED"/>
    <property type="match status" value="1"/>
</dbReference>
<evidence type="ECO:0000313" key="3">
    <source>
        <dbReference type="EMBL" id="OCF60989.1"/>
    </source>
</evidence>
<dbReference type="PRINTS" id="PR00347">
    <property type="entry name" value="THAUMATIN"/>
</dbReference>
<dbReference type="AlphaFoldDB" id="A0A1B9IZM4"/>
<dbReference type="Pfam" id="PF00314">
    <property type="entry name" value="Thaumatin"/>
    <property type="match status" value="1"/>
</dbReference>
<dbReference type="EMBL" id="KI669459">
    <property type="protein sequence ID" value="OCF60989.1"/>
    <property type="molecule type" value="Genomic_DNA"/>
</dbReference>
<dbReference type="PANTHER" id="PTHR31013:SF2">
    <property type="entry name" value="THAUMATIN-LIKE PROTEIN"/>
    <property type="match status" value="1"/>
</dbReference>
<evidence type="ECO:0008006" key="5">
    <source>
        <dbReference type="Google" id="ProtNLM"/>
    </source>
</evidence>
<feature type="compositionally biased region" description="Low complexity" evidence="1">
    <location>
        <begin position="446"/>
        <end position="459"/>
    </location>
</feature>
<feature type="compositionally biased region" description="Polar residues" evidence="1">
    <location>
        <begin position="467"/>
        <end position="480"/>
    </location>
</feature>
<organism evidence="3 4">
    <name type="scientific">Kwoniella mangroviensis CBS 10435</name>
    <dbReference type="NCBI Taxonomy" id="1331196"/>
    <lineage>
        <taxon>Eukaryota</taxon>
        <taxon>Fungi</taxon>
        <taxon>Dikarya</taxon>
        <taxon>Basidiomycota</taxon>
        <taxon>Agaricomycotina</taxon>
        <taxon>Tremellomycetes</taxon>
        <taxon>Tremellales</taxon>
        <taxon>Cryptococcaceae</taxon>
        <taxon>Kwoniella</taxon>
    </lineage>
</organism>
<dbReference type="Proteomes" id="UP000092583">
    <property type="component" value="Unassembled WGS sequence"/>
</dbReference>
<keyword evidence="4" id="KW-1185">Reference proteome</keyword>
<feature type="compositionally biased region" description="Low complexity" evidence="1">
    <location>
        <begin position="338"/>
        <end position="350"/>
    </location>
</feature>
<evidence type="ECO:0000313" key="4">
    <source>
        <dbReference type="Proteomes" id="UP000092583"/>
    </source>
</evidence>
<dbReference type="SUPFAM" id="SSF49870">
    <property type="entry name" value="Osmotin, thaumatin-like protein"/>
    <property type="match status" value="1"/>
</dbReference>
<gene>
    <name evidence="3" type="ORF">L486_00633</name>
</gene>
<evidence type="ECO:0000256" key="2">
    <source>
        <dbReference type="SAM" id="SignalP"/>
    </source>
</evidence>
<dbReference type="PROSITE" id="PS51367">
    <property type="entry name" value="THAUMATIN_2"/>
    <property type="match status" value="1"/>
</dbReference>
<feature type="region of interest" description="Disordered" evidence="1">
    <location>
        <begin position="338"/>
        <end position="480"/>
    </location>
</feature>
<reference evidence="3 4" key="1">
    <citation type="submission" date="2013-07" db="EMBL/GenBank/DDBJ databases">
        <title>The Genome Sequence of Kwoniella mangroviensis CBS10435.</title>
        <authorList>
            <consortium name="The Broad Institute Genome Sequencing Platform"/>
            <person name="Cuomo C."/>
            <person name="Litvintseva A."/>
            <person name="Chen Y."/>
            <person name="Heitman J."/>
            <person name="Sun S."/>
            <person name="Springer D."/>
            <person name="Dromer F."/>
            <person name="Young S.K."/>
            <person name="Zeng Q."/>
            <person name="Gargeya S."/>
            <person name="Fitzgerald M."/>
            <person name="Abouelleil A."/>
            <person name="Alvarado L."/>
            <person name="Berlin A.M."/>
            <person name="Chapman S.B."/>
            <person name="Dewar J."/>
            <person name="Goldberg J."/>
            <person name="Griggs A."/>
            <person name="Gujja S."/>
            <person name="Hansen M."/>
            <person name="Howarth C."/>
            <person name="Imamovic A."/>
            <person name="Larimer J."/>
            <person name="McCowan C."/>
            <person name="Murphy C."/>
            <person name="Pearson M."/>
            <person name="Priest M."/>
            <person name="Roberts A."/>
            <person name="Saif S."/>
            <person name="Shea T."/>
            <person name="Sykes S."/>
            <person name="Wortman J."/>
            <person name="Nusbaum C."/>
            <person name="Birren B."/>
        </authorList>
    </citation>
    <scope>NUCLEOTIDE SEQUENCE [LARGE SCALE GENOMIC DNA]</scope>
    <source>
        <strain evidence="3 4">CBS 10435</strain>
    </source>
</reference>
<feature type="signal peptide" evidence="2">
    <location>
        <begin position="1"/>
        <end position="21"/>
    </location>
</feature>
<protein>
    <recommendedName>
        <fullName evidence="5">Thaumatin family protein</fullName>
    </recommendedName>
</protein>
<dbReference type="Gene3D" id="2.60.110.10">
    <property type="entry name" value="Thaumatin"/>
    <property type="match status" value="1"/>
</dbReference>
<dbReference type="SMART" id="SM00205">
    <property type="entry name" value="THN"/>
    <property type="match status" value="1"/>
</dbReference>
<dbReference type="STRING" id="1331196.A0A1B9IZM4"/>